<protein>
    <submittedName>
        <fullName evidence="3">SpoIID/LytB domain-containing protein</fullName>
    </submittedName>
</protein>
<keyword evidence="4" id="KW-1185">Reference proteome</keyword>
<feature type="transmembrane region" description="Helical" evidence="1">
    <location>
        <begin position="15"/>
        <end position="34"/>
    </location>
</feature>
<evidence type="ECO:0000259" key="2">
    <source>
        <dbReference type="Pfam" id="PF08486"/>
    </source>
</evidence>
<dbReference type="InterPro" id="IPR013486">
    <property type="entry name" value="SpoIID/LytB"/>
</dbReference>
<name>A0A7V7QML4_9FIRM</name>
<proteinExistence type="predicted"/>
<dbReference type="AlphaFoldDB" id="A0A7V7QML4"/>
<sequence>MGDNMAEKYRFKIKILLIAVGIVILGYLIVASITKTEILKDDEQSILIEEAADMLTFTGIAASEWKDILNKKNEQYLTYNDACTILETLQILPEDKEELAKEKANKGMKKDEWLKLYDKIIEVLDKENKVSYQDLFIIADHRNCEELNENEIFTDKGSFVWKNSKEINSYMYRSVKVVLYENNVVYVLKSQDQEFKLNNAYFVSGDENGFQVFMDQKYFNFSNRPLENKISSQIGDIVFGGGEIKQIKIKADKISGKLLAVKKDSLEIEGYGMVPLDENFKLYKEYGQLEELSINDLLVGYNVTEFVVADGKISAGLNMKDLVVDNIRVLIKTNNFENIFHGNVVLTGDCDYTIYYGDKEEKHTANEQVNIDADSSLWEENRIKIVPDTLSGKISLLSVQRSSGSPAYRGSIEVVRDESGLIVINEVSLEEYLYMVVPSEMPESYGIEALKAQAVCARSYAYNHILDNAYSQYGAQVDDSVSYQVYSNQAESVLCTQAVKETYGQVLQKDDKVIDTYYFSTSCGHTTNSEVWVNNNQEDKSYLQPKFIGETDSELDLKDETIFYDFIMQNTYLGFESDEPWYRWNTTIPVSDLSNTLNSRLASRYNANPELILVKNSEEEFESKEISNIGSIKNIKVIHRNEGGVLESVVIEGSKATIKVMTEYNIRYLLAPVATQITKQDGSLVDGFNLLPSAYCIFEKVIENDKLSAFKITGGGYGHGVGMSQNGAKIMAGREYTYDEILKYFYTSVDLKNIYD</sequence>
<dbReference type="OrthoDB" id="9794671at2"/>
<organism evidence="3 4">
    <name type="scientific">Candidatus Galacturonatibacter soehngenii</name>
    <dbReference type="NCBI Taxonomy" id="2307010"/>
    <lineage>
        <taxon>Bacteria</taxon>
        <taxon>Bacillati</taxon>
        <taxon>Bacillota</taxon>
        <taxon>Clostridia</taxon>
        <taxon>Lachnospirales</taxon>
        <taxon>Lachnospiraceae</taxon>
        <taxon>Candidatus Galacturonatibacter</taxon>
    </lineage>
</organism>
<dbReference type="Pfam" id="PF08486">
    <property type="entry name" value="SpoIID"/>
    <property type="match status" value="1"/>
</dbReference>
<dbReference type="NCBIfam" id="TIGR02669">
    <property type="entry name" value="SpoIID_LytB"/>
    <property type="match status" value="1"/>
</dbReference>
<reference evidence="3 4" key="2">
    <citation type="submission" date="2020-02" db="EMBL/GenBank/DDBJ databases">
        <title>Candidatus Galacturonibacter soehngenii shows hetero-acetogenic catabolism of galacturonic acid but lacks a canonical carbon monoxide dehydrogenase/acetyl-CoA synthase complex.</title>
        <authorList>
            <person name="Diender M."/>
            <person name="Stouten G.R."/>
            <person name="Petersen J.F."/>
            <person name="Nielsen P.H."/>
            <person name="Dueholm M.S."/>
            <person name="Pronk J.T."/>
            <person name="Van Loosdrecht M.C.M."/>
        </authorList>
    </citation>
    <scope>NUCLEOTIDE SEQUENCE [LARGE SCALE GENOMIC DNA]</scope>
    <source>
        <strain evidence="3">GalUA</strain>
    </source>
</reference>
<accession>A0A7V7QML4</accession>
<feature type="domain" description="Sporulation stage II protein D amidase enhancer LytB N-terminal" evidence="2">
    <location>
        <begin position="418"/>
        <end position="507"/>
    </location>
</feature>
<comment type="caution">
    <text evidence="3">The sequence shown here is derived from an EMBL/GenBank/DDBJ whole genome shotgun (WGS) entry which is preliminary data.</text>
</comment>
<dbReference type="EMBL" id="WAGX01000004">
    <property type="protein sequence ID" value="KAB1439503.1"/>
    <property type="molecule type" value="Genomic_DNA"/>
</dbReference>
<keyword evidence="1" id="KW-1133">Transmembrane helix</keyword>
<dbReference type="GO" id="GO:0030435">
    <property type="term" value="P:sporulation resulting in formation of a cellular spore"/>
    <property type="evidence" value="ECO:0007669"/>
    <property type="project" value="InterPro"/>
</dbReference>
<keyword evidence="1" id="KW-0472">Membrane</keyword>
<dbReference type="InterPro" id="IPR013693">
    <property type="entry name" value="SpoIID/LytB_N"/>
</dbReference>
<evidence type="ECO:0000256" key="1">
    <source>
        <dbReference type="SAM" id="Phobius"/>
    </source>
</evidence>
<evidence type="ECO:0000313" key="4">
    <source>
        <dbReference type="Proteomes" id="UP000461768"/>
    </source>
</evidence>
<evidence type="ECO:0000313" key="3">
    <source>
        <dbReference type="EMBL" id="KAB1439503.1"/>
    </source>
</evidence>
<reference evidence="3 4" key="1">
    <citation type="submission" date="2019-09" db="EMBL/GenBank/DDBJ databases">
        <authorList>
            <person name="Valk L.C."/>
        </authorList>
    </citation>
    <scope>NUCLEOTIDE SEQUENCE [LARGE SCALE GENOMIC DNA]</scope>
    <source>
        <strain evidence="3">GalUA</strain>
    </source>
</reference>
<keyword evidence="1" id="KW-0812">Transmembrane</keyword>
<gene>
    <name evidence="3" type="ORF">F7O84_03675</name>
</gene>
<dbReference type="Proteomes" id="UP000461768">
    <property type="component" value="Unassembled WGS sequence"/>
</dbReference>